<protein>
    <recommendedName>
        <fullName evidence="3">Macro domain-containing protein</fullName>
    </recommendedName>
</protein>
<dbReference type="EMBL" id="CP028130">
    <property type="protein sequence ID" value="AZZ54938.1"/>
    <property type="molecule type" value="Genomic_DNA"/>
</dbReference>
<name>A0AAD2PTU9_9MICO</name>
<evidence type="ECO:0000313" key="4">
    <source>
        <dbReference type="EMBL" id="AZZ54938.1"/>
    </source>
</evidence>
<dbReference type="InterPro" id="IPR050892">
    <property type="entry name" value="ADP-ribose_metab_enzymes"/>
</dbReference>
<dbReference type="Pfam" id="PF01661">
    <property type="entry name" value="Macro"/>
    <property type="match status" value="1"/>
</dbReference>
<sequence length="185" mass="19517">MRRSSGTRNRSSRGSSSKSNEPPLIRAAHRAGMTPLEHHTGDLFTTTAPAIAHGVNTVGVIGAGSAAQFARRHPAMKDAYAPACQNDALNPGHVFAWKVAGVNSKHDVIYILASQDLPGAHARLDWLESSLDHAVSHAETAGIDRVALPRSGRGIGGLDQDEAEQVMARVAATSSTVTLEVWTLA</sequence>
<accession>A0AAD2PTU9</accession>
<dbReference type="SUPFAM" id="SSF52949">
    <property type="entry name" value="Macro domain-like"/>
    <property type="match status" value="1"/>
</dbReference>
<proteinExistence type="predicted"/>
<dbReference type="AlphaFoldDB" id="A0AAD2PTU9"/>
<dbReference type="PROSITE" id="PS51154">
    <property type="entry name" value="MACRO"/>
    <property type="match status" value="1"/>
</dbReference>
<evidence type="ECO:0000256" key="1">
    <source>
        <dbReference type="ARBA" id="ARBA00035885"/>
    </source>
</evidence>
<feature type="domain" description="Macro" evidence="3">
    <location>
        <begin position="23"/>
        <end position="185"/>
    </location>
</feature>
<gene>
    <name evidence="4" type="ORF">C7V51_02840</name>
</gene>
<feature type="compositionally biased region" description="Low complexity" evidence="2">
    <location>
        <begin position="1"/>
        <end position="20"/>
    </location>
</feature>
<dbReference type="Proteomes" id="UP000283946">
    <property type="component" value="Chromosome"/>
</dbReference>
<dbReference type="PANTHER" id="PTHR12521">
    <property type="entry name" value="PROTEIN C6ORF130"/>
    <property type="match status" value="1"/>
</dbReference>
<evidence type="ECO:0000313" key="5">
    <source>
        <dbReference type="Proteomes" id="UP000283946"/>
    </source>
</evidence>
<evidence type="ECO:0000256" key="2">
    <source>
        <dbReference type="SAM" id="MobiDB-lite"/>
    </source>
</evidence>
<dbReference type="GO" id="GO:0140291">
    <property type="term" value="P:peptidyl-glutamate ADP-deribosylation"/>
    <property type="evidence" value="ECO:0007669"/>
    <property type="project" value="TreeGrafter"/>
</dbReference>
<dbReference type="KEGG" id="ria:C7V51_02840"/>
<dbReference type="SMART" id="SM00506">
    <property type="entry name" value="A1pp"/>
    <property type="match status" value="1"/>
</dbReference>
<dbReference type="PANTHER" id="PTHR12521:SF0">
    <property type="entry name" value="ADP-RIBOSE GLYCOHYDROLASE OARD1"/>
    <property type="match status" value="1"/>
</dbReference>
<dbReference type="InterPro" id="IPR002589">
    <property type="entry name" value="Macro_dom"/>
</dbReference>
<comment type="catalytic activity">
    <reaction evidence="1">
        <text>an N-(ADP-alpha-D-ribosyl)-thymidine in DNA + H2O = a thymidine in DNA + ADP-D-ribose</text>
        <dbReference type="Rhea" id="RHEA:71655"/>
        <dbReference type="Rhea" id="RHEA-COMP:13556"/>
        <dbReference type="Rhea" id="RHEA-COMP:18051"/>
        <dbReference type="ChEBI" id="CHEBI:15377"/>
        <dbReference type="ChEBI" id="CHEBI:57967"/>
        <dbReference type="ChEBI" id="CHEBI:137386"/>
        <dbReference type="ChEBI" id="CHEBI:191199"/>
    </reaction>
    <physiologicalReaction direction="left-to-right" evidence="1">
        <dbReference type="Rhea" id="RHEA:71656"/>
    </physiologicalReaction>
</comment>
<organism evidence="4 5">
    <name type="scientific">Rathayibacter iranicus</name>
    <dbReference type="NCBI Taxonomy" id="59737"/>
    <lineage>
        <taxon>Bacteria</taxon>
        <taxon>Bacillati</taxon>
        <taxon>Actinomycetota</taxon>
        <taxon>Actinomycetes</taxon>
        <taxon>Micrococcales</taxon>
        <taxon>Microbacteriaceae</taxon>
        <taxon>Rathayibacter</taxon>
    </lineage>
</organism>
<reference evidence="4 5" key="1">
    <citation type="submission" date="2018-03" db="EMBL/GenBank/DDBJ databases">
        <title>Bacteriophage NCPPB3778 and a type I-E CRISPR drive the evolution of the US Biological Select Agent, Rathayibacter toxicus.</title>
        <authorList>
            <person name="Davis E.W.II."/>
            <person name="Tabima J.F."/>
            <person name="Weisberg A.J."/>
            <person name="Dantas Lopes L."/>
            <person name="Wiseman M.S."/>
            <person name="Wiseman M.S."/>
            <person name="Pupko T."/>
            <person name="Belcher M.S."/>
            <person name="Sechler A.J."/>
            <person name="Tancos M.A."/>
            <person name="Schroeder B.K."/>
            <person name="Murray T.D."/>
            <person name="Luster D.G."/>
            <person name="Schneider W.L."/>
            <person name="Rogers E."/>
            <person name="Andreote F.D."/>
            <person name="Grunwald N.J."/>
            <person name="Putnam M.L."/>
            <person name="Chang J.H."/>
        </authorList>
    </citation>
    <scope>NUCLEOTIDE SEQUENCE [LARGE SCALE GENOMIC DNA]</scope>
    <source>
        <strain evidence="4 5">NCCPB 2253</strain>
    </source>
</reference>
<dbReference type="InterPro" id="IPR043472">
    <property type="entry name" value="Macro_dom-like"/>
</dbReference>
<evidence type="ECO:0000259" key="3">
    <source>
        <dbReference type="PROSITE" id="PS51154"/>
    </source>
</evidence>
<dbReference type="Gene3D" id="3.40.220.10">
    <property type="entry name" value="Leucine Aminopeptidase, subunit E, domain 1"/>
    <property type="match status" value="1"/>
</dbReference>
<feature type="region of interest" description="Disordered" evidence="2">
    <location>
        <begin position="1"/>
        <end position="24"/>
    </location>
</feature>